<evidence type="ECO:0000313" key="9">
    <source>
        <dbReference type="EMBL" id="MBW4667383.1"/>
    </source>
</evidence>
<evidence type="ECO:0000256" key="5">
    <source>
        <dbReference type="ARBA" id="ARBA00022692"/>
    </source>
</evidence>
<feature type="transmembrane region" description="Helical" evidence="8">
    <location>
        <begin position="204"/>
        <end position="229"/>
    </location>
</feature>
<evidence type="ECO:0000256" key="4">
    <source>
        <dbReference type="ARBA" id="ARBA00022475"/>
    </source>
</evidence>
<dbReference type="GO" id="GO:0005886">
    <property type="term" value="C:plasma membrane"/>
    <property type="evidence" value="ECO:0007669"/>
    <property type="project" value="UniProtKB-SubCell"/>
</dbReference>
<feature type="transmembrane region" description="Helical" evidence="8">
    <location>
        <begin position="161"/>
        <end position="183"/>
    </location>
</feature>
<evidence type="ECO:0000256" key="2">
    <source>
        <dbReference type="ARBA" id="ARBA00007935"/>
    </source>
</evidence>
<dbReference type="Pfam" id="PF01032">
    <property type="entry name" value="FecCD"/>
    <property type="match status" value="1"/>
</dbReference>
<sequence length="343" mass="35538">MSKSTSSATRGIFSSLTLPLGGLVLGLLVLVVCLIFSVTFGAADIPLNSIYSAFTYADNSREHLIIRTIRLPRSLLAITVGAAMSTAGAIMQGITRNPLADPGILGINAGAACAVVIAIFAFGASSPSVYIWYALAGAGVTVVTVYTLASLGRGGVTPLNLTIAGAAVSAFLASITAGILIVSQRTLEEIRFWLAGSLAGTDETIILQVLPYICIGLILALALANQIAILNLGEDVARGLGQETLWVKIIAALSVLLLAGSSVAAAGSIGFIGLVVPYIVRLLIGVDYRWVIPYSALFGAILLLASDIAARLIIRPQELPVGVMTALVGAPFFIYLAKTKVKK</sequence>
<dbReference type="EMBL" id="JAHHGZ010000006">
    <property type="protein sequence ID" value="MBW4667383.1"/>
    <property type="molecule type" value="Genomic_DNA"/>
</dbReference>
<name>A0A951QKJ6_9CYAN</name>
<evidence type="ECO:0000256" key="8">
    <source>
        <dbReference type="SAM" id="Phobius"/>
    </source>
</evidence>
<comment type="similarity">
    <text evidence="2">Belongs to the binding-protein-dependent transport system permease family. FecCD subfamily.</text>
</comment>
<feature type="transmembrane region" description="Helical" evidence="8">
    <location>
        <begin position="20"/>
        <end position="43"/>
    </location>
</feature>
<dbReference type="PANTHER" id="PTHR30472">
    <property type="entry name" value="FERRIC ENTEROBACTIN TRANSPORT SYSTEM PERMEASE PROTEIN"/>
    <property type="match status" value="1"/>
</dbReference>
<keyword evidence="5 8" id="KW-0812">Transmembrane</keyword>
<dbReference type="InterPro" id="IPR000522">
    <property type="entry name" value="ABC_transptr_permease_BtuC"/>
</dbReference>
<dbReference type="Proteomes" id="UP000729701">
    <property type="component" value="Unassembled WGS sequence"/>
</dbReference>
<comment type="subcellular location">
    <subcellularLocation>
        <location evidence="1">Cell membrane</location>
        <topology evidence="1">Multi-pass membrane protein</topology>
    </subcellularLocation>
</comment>
<keyword evidence="4" id="KW-1003">Cell membrane</keyword>
<keyword evidence="6 8" id="KW-1133">Transmembrane helix</keyword>
<feature type="transmembrane region" description="Helical" evidence="8">
    <location>
        <begin position="71"/>
        <end position="91"/>
    </location>
</feature>
<dbReference type="AlphaFoldDB" id="A0A951QKJ6"/>
<gene>
    <name evidence="9" type="ORF">KME60_08105</name>
</gene>
<feature type="transmembrane region" description="Helical" evidence="8">
    <location>
        <begin position="291"/>
        <end position="313"/>
    </location>
</feature>
<feature type="transmembrane region" description="Helical" evidence="8">
    <location>
        <begin position="130"/>
        <end position="149"/>
    </location>
</feature>
<keyword evidence="7 8" id="KW-0472">Membrane</keyword>
<evidence type="ECO:0000256" key="3">
    <source>
        <dbReference type="ARBA" id="ARBA00022448"/>
    </source>
</evidence>
<dbReference type="SUPFAM" id="SSF81345">
    <property type="entry name" value="ABC transporter involved in vitamin B12 uptake, BtuC"/>
    <property type="match status" value="1"/>
</dbReference>
<dbReference type="FunFam" id="1.10.3470.10:FF:000001">
    <property type="entry name" value="Vitamin B12 ABC transporter permease BtuC"/>
    <property type="match status" value="1"/>
</dbReference>
<dbReference type="GO" id="GO:0022857">
    <property type="term" value="F:transmembrane transporter activity"/>
    <property type="evidence" value="ECO:0007669"/>
    <property type="project" value="InterPro"/>
</dbReference>
<dbReference type="InterPro" id="IPR037294">
    <property type="entry name" value="ABC_BtuC-like"/>
</dbReference>
<keyword evidence="3" id="KW-0813">Transport</keyword>
<evidence type="ECO:0000256" key="6">
    <source>
        <dbReference type="ARBA" id="ARBA00022989"/>
    </source>
</evidence>
<dbReference type="CDD" id="cd06550">
    <property type="entry name" value="TM_ABC_iron-siderophores_like"/>
    <property type="match status" value="1"/>
</dbReference>
<comment type="caution">
    <text evidence="9">The sequence shown here is derived from an EMBL/GenBank/DDBJ whole genome shotgun (WGS) entry which is preliminary data.</text>
</comment>
<proteinExistence type="inferred from homology"/>
<feature type="transmembrane region" description="Helical" evidence="8">
    <location>
        <begin position="249"/>
        <end position="279"/>
    </location>
</feature>
<evidence type="ECO:0000256" key="1">
    <source>
        <dbReference type="ARBA" id="ARBA00004651"/>
    </source>
</evidence>
<feature type="transmembrane region" description="Helical" evidence="8">
    <location>
        <begin position="319"/>
        <end position="337"/>
    </location>
</feature>
<dbReference type="Gene3D" id="1.10.3470.10">
    <property type="entry name" value="ABC transporter involved in vitamin B12 uptake, BtuC"/>
    <property type="match status" value="1"/>
</dbReference>
<dbReference type="GO" id="GO:0033214">
    <property type="term" value="P:siderophore-iron import into cell"/>
    <property type="evidence" value="ECO:0007669"/>
    <property type="project" value="TreeGrafter"/>
</dbReference>
<feature type="transmembrane region" description="Helical" evidence="8">
    <location>
        <begin position="103"/>
        <end position="123"/>
    </location>
</feature>
<organism evidence="9 10">
    <name type="scientific">Cyanomargarita calcarea GSE-NOS-MK-12-04C</name>
    <dbReference type="NCBI Taxonomy" id="2839659"/>
    <lineage>
        <taxon>Bacteria</taxon>
        <taxon>Bacillati</taxon>
        <taxon>Cyanobacteriota</taxon>
        <taxon>Cyanophyceae</taxon>
        <taxon>Nostocales</taxon>
        <taxon>Cyanomargaritaceae</taxon>
        <taxon>Cyanomargarita</taxon>
    </lineage>
</organism>
<evidence type="ECO:0000256" key="7">
    <source>
        <dbReference type="ARBA" id="ARBA00023136"/>
    </source>
</evidence>
<protein>
    <submittedName>
        <fullName evidence="9">Iron ABC transporter permease</fullName>
    </submittedName>
</protein>
<dbReference type="PANTHER" id="PTHR30472:SF1">
    <property type="entry name" value="FE(3+) DICITRATE TRANSPORT SYSTEM PERMEASE PROTEIN FECC-RELATED"/>
    <property type="match status" value="1"/>
</dbReference>
<reference evidence="9" key="2">
    <citation type="journal article" date="2022" name="Microbiol. Resour. Announc.">
        <title>Metagenome Sequencing to Explore Phylogenomics of Terrestrial Cyanobacteria.</title>
        <authorList>
            <person name="Ward R.D."/>
            <person name="Stajich J.E."/>
            <person name="Johansen J.R."/>
            <person name="Huntemann M."/>
            <person name="Clum A."/>
            <person name="Foster B."/>
            <person name="Foster B."/>
            <person name="Roux S."/>
            <person name="Palaniappan K."/>
            <person name="Varghese N."/>
            <person name="Mukherjee S."/>
            <person name="Reddy T.B.K."/>
            <person name="Daum C."/>
            <person name="Copeland A."/>
            <person name="Chen I.A."/>
            <person name="Ivanova N.N."/>
            <person name="Kyrpides N.C."/>
            <person name="Shapiro N."/>
            <person name="Eloe-Fadrosh E.A."/>
            <person name="Pietrasiak N."/>
        </authorList>
    </citation>
    <scope>NUCLEOTIDE SEQUENCE</scope>
    <source>
        <strain evidence="9">GSE-NOS-MK-12-04C</strain>
    </source>
</reference>
<evidence type="ECO:0000313" key="10">
    <source>
        <dbReference type="Proteomes" id="UP000729701"/>
    </source>
</evidence>
<accession>A0A951QKJ6</accession>
<reference evidence="9" key="1">
    <citation type="submission" date="2021-05" db="EMBL/GenBank/DDBJ databases">
        <authorList>
            <person name="Pietrasiak N."/>
            <person name="Ward R."/>
            <person name="Stajich J.E."/>
            <person name="Kurbessoian T."/>
        </authorList>
    </citation>
    <scope>NUCLEOTIDE SEQUENCE</scope>
    <source>
        <strain evidence="9">GSE-NOS-MK-12-04C</strain>
    </source>
</reference>